<sequence>MQPIVNGLEEEYSDSVAFRYLNANTDGAVAFEQLGLRGHPAFVIFLPDGREVSRSVGLQDEISLRNMIDGIYD</sequence>
<dbReference type="SUPFAM" id="SSF52833">
    <property type="entry name" value="Thioredoxin-like"/>
    <property type="match status" value="1"/>
</dbReference>
<keyword evidence="2" id="KW-1185">Reference proteome</keyword>
<reference evidence="1 2" key="1">
    <citation type="submission" date="2020-02" db="EMBL/GenBank/DDBJ databases">
        <authorList>
            <person name="Zheng R.K."/>
            <person name="Sun C.M."/>
        </authorList>
    </citation>
    <scope>NUCLEOTIDE SEQUENCE [LARGE SCALE GENOMIC DNA]</scope>
    <source>
        <strain evidence="2">rifampicinis</strain>
    </source>
</reference>
<gene>
    <name evidence="1" type="ORF">G4Y79_01660</name>
</gene>
<protein>
    <recommendedName>
        <fullName evidence="3">Thioredoxin domain-containing protein</fullName>
    </recommendedName>
</protein>
<dbReference type="RefSeq" id="WP_195171177.1">
    <property type="nucleotide sequence ID" value="NZ_CP062983.1"/>
</dbReference>
<evidence type="ECO:0000313" key="1">
    <source>
        <dbReference type="EMBL" id="QPC83108.1"/>
    </source>
</evidence>
<dbReference type="AlphaFoldDB" id="A0A7S8EA92"/>
<proteinExistence type="predicted"/>
<evidence type="ECO:0008006" key="3">
    <source>
        <dbReference type="Google" id="ProtNLM"/>
    </source>
</evidence>
<dbReference type="EMBL" id="CP062983">
    <property type="protein sequence ID" value="QPC83108.1"/>
    <property type="molecule type" value="Genomic_DNA"/>
</dbReference>
<dbReference type="CDD" id="cd02947">
    <property type="entry name" value="TRX_family"/>
    <property type="match status" value="1"/>
</dbReference>
<accession>A0A7S8EA92</accession>
<dbReference type="KEGG" id="pmet:G4Y79_01660"/>
<name>A0A7S8EA92_9CHLR</name>
<dbReference type="InterPro" id="IPR036249">
    <property type="entry name" value="Thioredoxin-like_sf"/>
</dbReference>
<organism evidence="1 2">
    <name type="scientific">Phototrophicus methaneseepsis</name>
    <dbReference type="NCBI Taxonomy" id="2710758"/>
    <lineage>
        <taxon>Bacteria</taxon>
        <taxon>Bacillati</taxon>
        <taxon>Chloroflexota</taxon>
        <taxon>Candidatus Thermofontia</taxon>
        <taxon>Phototrophicales</taxon>
        <taxon>Phototrophicaceae</taxon>
        <taxon>Phototrophicus</taxon>
    </lineage>
</organism>
<evidence type="ECO:0000313" key="2">
    <source>
        <dbReference type="Proteomes" id="UP000594468"/>
    </source>
</evidence>
<dbReference type="Gene3D" id="3.40.30.10">
    <property type="entry name" value="Glutaredoxin"/>
    <property type="match status" value="1"/>
</dbReference>
<dbReference type="Proteomes" id="UP000594468">
    <property type="component" value="Chromosome"/>
</dbReference>